<dbReference type="Proteomes" id="UP000198417">
    <property type="component" value="Unassembled WGS sequence"/>
</dbReference>
<organism evidence="1 2">
    <name type="scientific">Puniceibacterium sediminis</name>
    <dbReference type="NCBI Taxonomy" id="1608407"/>
    <lineage>
        <taxon>Bacteria</taxon>
        <taxon>Pseudomonadati</taxon>
        <taxon>Pseudomonadota</taxon>
        <taxon>Alphaproteobacteria</taxon>
        <taxon>Rhodobacterales</taxon>
        <taxon>Paracoccaceae</taxon>
        <taxon>Puniceibacterium</taxon>
    </lineage>
</organism>
<accession>A0A238VGF8</accession>
<name>A0A238VGF8_9RHOB</name>
<protein>
    <submittedName>
        <fullName evidence="1">Uncharacterized protein</fullName>
    </submittedName>
</protein>
<sequence>MANRTTKAHLAAMTAAALCGFIRAPLWKIRQCLHT</sequence>
<evidence type="ECO:0000313" key="1">
    <source>
        <dbReference type="EMBL" id="SNR33492.1"/>
    </source>
</evidence>
<evidence type="ECO:0000313" key="2">
    <source>
        <dbReference type="Proteomes" id="UP000198417"/>
    </source>
</evidence>
<dbReference type="EMBL" id="FZNN01000002">
    <property type="protein sequence ID" value="SNR33492.1"/>
    <property type="molecule type" value="Genomic_DNA"/>
</dbReference>
<reference evidence="1 2" key="1">
    <citation type="submission" date="2017-06" db="EMBL/GenBank/DDBJ databases">
        <authorList>
            <person name="Kim H.J."/>
            <person name="Triplett B.A."/>
        </authorList>
    </citation>
    <scope>NUCLEOTIDE SEQUENCE [LARGE SCALE GENOMIC DNA]</scope>
    <source>
        <strain evidence="1 2">DSM 29052</strain>
    </source>
</reference>
<proteinExistence type="predicted"/>
<keyword evidence="2" id="KW-1185">Reference proteome</keyword>
<dbReference type="AlphaFoldDB" id="A0A238VGF8"/>
<gene>
    <name evidence="1" type="ORF">SAMN06265370_102139</name>
</gene>